<dbReference type="EMBL" id="VUMT01000001">
    <property type="protein sequence ID" value="MSS62566.1"/>
    <property type="molecule type" value="Genomic_DNA"/>
</dbReference>
<protein>
    <submittedName>
        <fullName evidence="1">Endosialidase</fullName>
    </submittedName>
</protein>
<dbReference type="RefSeq" id="WP_154516180.1">
    <property type="nucleotide sequence ID" value="NZ_VUMT01000001.1"/>
</dbReference>
<dbReference type="Proteomes" id="UP000482209">
    <property type="component" value="Unassembled WGS sequence"/>
</dbReference>
<organism evidence="1 2">
    <name type="scientific">Velocimicrobium porci</name>
    <dbReference type="NCBI Taxonomy" id="2606634"/>
    <lineage>
        <taxon>Bacteria</taxon>
        <taxon>Bacillati</taxon>
        <taxon>Bacillota</taxon>
        <taxon>Clostridia</taxon>
        <taxon>Lachnospirales</taxon>
        <taxon>Lachnospiraceae</taxon>
        <taxon>Velocimicrobium</taxon>
    </lineage>
</organism>
<sequence length="138" mass="15476">MSVIEGLIRKETNNTLSFGDYTLDTKSKVSDFEFLGDLYKVKTFKEITKLEKNGLFVYESVPGTVVKNFKVDEKEVEFLVESFEDAQFTLELEPETEYEAYIDGISIGTVKTNLGGKLSISLSLDEGTEKSVKIVHLG</sequence>
<gene>
    <name evidence="1" type="ORF">FYJ58_01480</name>
</gene>
<keyword evidence="2" id="KW-1185">Reference proteome</keyword>
<evidence type="ECO:0000313" key="2">
    <source>
        <dbReference type="Proteomes" id="UP000482209"/>
    </source>
</evidence>
<proteinExistence type="predicted"/>
<accession>A0A6L5XUT0</accession>
<reference evidence="1 2" key="1">
    <citation type="submission" date="2019-08" db="EMBL/GenBank/DDBJ databases">
        <title>In-depth cultivation of the pig gut microbiome towards novel bacterial diversity and tailored functional studies.</title>
        <authorList>
            <person name="Wylensek D."/>
            <person name="Hitch T.C.A."/>
            <person name="Clavel T."/>
        </authorList>
    </citation>
    <scope>NUCLEOTIDE SEQUENCE [LARGE SCALE GENOMIC DNA]</scope>
    <source>
        <strain evidence="1 2">WCA-693-APC-MOT-I</strain>
    </source>
</reference>
<evidence type="ECO:0000313" key="1">
    <source>
        <dbReference type="EMBL" id="MSS62566.1"/>
    </source>
</evidence>
<dbReference type="AlphaFoldDB" id="A0A6L5XUT0"/>
<comment type="caution">
    <text evidence="1">The sequence shown here is derived from an EMBL/GenBank/DDBJ whole genome shotgun (WGS) entry which is preliminary data.</text>
</comment>
<name>A0A6L5XUT0_9FIRM</name>